<name>A0A382LN25_9ZZZZ</name>
<feature type="non-terminal residue" evidence="2">
    <location>
        <position position="105"/>
    </location>
</feature>
<dbReference type="InterPro" id="IPR001453">
    <property type="entry name" value="MoaB/Mog_dom"/>
</dbReference>
<dbReference type="EMBL" id="UINC01087930">
    <property type="protein sequence ID" value="SVC37723.1"/>
    <property type="molecule type" value="Genomic_DNA"/>
</dbReference>
<sequence>MFSNEKILLQAEIIVIGNEVVSGLIQDTNGSFLSHQLHLLGINVARITAVGDDEGPISNAVEEALERVDIVIVTGGLGSTHDDITKDVLAQMFNSNVITDNKVMN</sequence>
<feature type="domain" description="MoaB/Mog" evidence="1">
    <location>
        <begin position="12"/>
        <end position="105"/>
    </location>
</feature>
<evidence type="ECO:0000313" key="2">
    <source>
        <dbReference type="EMBL" id="SVC37723.1"/>
    </source>
</evidence>
<dbReference type="PANTHER" id="PTHR13939">
    <property type="entry name" value="NICOTINAMIDE-NUCLEOTIDE AMIDOHYDROLASE PNCC"/>
    <property type="match status" value="1"/>
</dbReference>
<dbReference type="InterPro" id="IPR036425">
    <property type="entry name" value="MoaB/Mog-like_dom_sf"/>
</dbReference>
<gene>
    <name evidence="2" type="ORF">METZ01_LOCUS290577</name>
</gene>
<organism evidence="2">
    <name type="scientific">marine metagenome</name>
    <dbReference type="NCBI Taxonomy" id="408172"/>
    <lineage>
        <taxon>unclassified sequences</taxon>
        <taxon>metagenomes</taxon>
        <taxon>ecological metagenomes</taxon>
    </lineage>
</organism>
<dbReference type="InterPro" id="IPR050101">
    <property type="entry name" value="CinA"/>
</dbReference>
<evidence type="ECO:0000259" key="1">
    <source>
        <dbReference type="SMART" id="SM00852"/>
    </source>
</evidence>
<dbReference type="Gene3D" id="3.40.980.10">
    <property type="entry name" value="MoaB/Mog-like domain"/>
    <property type="match status" value="1"/>
</dbReference>
<proteinExistence type="predicted"/>
<dbReference type="SMART" id="SM00852">
    <property type="entry name" value="MoCF_biosynth"/>
    <property type="match status" value="1"/>
</dbReference>
<dbReference type="AlphaFoldDB" id="A0A382LN25"/>
<dbReference type="PANTHER" id="PTHR13939:SF0">
    <property type="entry name" value="NMN AMIDOHYDROLASE-LIKE PROTEIN YFAY"/>
    <property type="match status" value="1"/>
</dbReference>
<dbReference type="Pfam" id="PF00994">
    <property type="entry name" value="MoCF_biosynth"/>
    <property type="match status" value="1"/>
</dbReference>
<reference evidence="2" key="1">
    <citation type="submission" date="2018-05" db="EMBL/GenBank/DDBJ databases">
        <authorList>
            <person name="Lanie J.A."/>
            <person name="Ng W.-L."/>
            <person name="Kazmierczak K.M."/>
            <person name="Andrzejewski T.M."/>
            <person name="Davidsen T.M."/>
            <person name="Wayne K.J."/>
            <person name="Tettelin H."/>
            <person name="Glass J.I."/>
            <person name="Rusch D."/>
            <person name="Podicherti R."/>
            <person name="Tsui H.-C.T."/>
            <person name="Winkler M.E."/>
        </authorList>
    </citation>
    <scope>NUCLEOTIDE SEQUENCE</scope>
</reference>
<dbReference type="SUPFAM" id="SSF53218">
    <property type="entry name" value="Molybdenum cofactor biosynthesis proteins"/>
    <property type="match status" value="1"/>
</dbReference>
<accession>A0A382LN25</accession>
<protein>
    <recommendedName>
        <fullName evidence="1">MoaB/Mog domain-containing protein</fullName>
    </recommendedName>
</protein>